<feature type="domain" description="Phosphoribosyltransferase" evidence="8">
    <location>
        <begin position="53"/>
        <end position="148"/>
    </location>
</feature>
<keyword evidence="3 6" id="KW-0328">Glycosyltransferase</keyword>
<dbReference type="GO" id="GO:0000287">
    <property type="term" value="F:magnesium ion binding"/>
    <property type="evidence" value="ECO:0007669"/>
    <property type="project" value="UniProtKB-UniRule"/>
</dbReference>
<comment type="similarity">
    <text evidence="6">Belongs to the purine/pyrimidine phosphoribosyltransferase family. PyrE subfamily.</text>
</comment>
<dbReference type="Gene3D" id="3.40.50.2020">
    <property type="match status" value="1"/>
</dbReference>
<evidence type="ECO:0000256" key="7">
    <source>
        <dbReference type="SAM" id="Coils"/>
    </source>
</evidence>
<dbReference type="GO" id="GO:0019856">
    <property type="term" value="P:pyrimidine nucleobase biosynthetic process"/>
    <property type="evidence" value="ECO:0007669"/>
    <property type="project" value="TreeGrafter"/>
</dbReference>
<dbReference type="InterPro" id="IPR029057">
    <property type="entry name" value="PRTase-like"/>
</dbReference>
<proteinExistence type="inferred from homology"/>
<dbReference type="Proteomes" id="UP000179227">
    <property type="component" value="Unassembled WGS sequence"/>
</dbReference>
<dbReference type="InterPro" id="IPR023031">
    <property type="entry name" value="OPRT"/>
</dbReference>
<keyword evidence="4 6" id="KW-0808">Transferase</keyword>
<dbReference type="InterPro" id="IPR000836">
    <property type="entry name" value="PRTase_dom"/>
</dbReference>
<protein>
    <recommendedName>
        <fullName evidence="2 6">Orotate phosphoribosyltransferase</fullName>
        <shortName evidence="6">OPRT</shortName>
        <shortName evidence="6">OPRTase</shortName>
        <ecNumber evidence="2 6">2.4.2.10</ecNumber>
    </recommendedName>
</protein>
<comment type="caution">
    <text evidence="6">Lacks conserved residue(s) required for the propagation of feature annotation.</text>
</comment>
<evidence type="ECO:0000313" key="10">
    <source>
        <dbReference type="Proteomes" id="UP000179227"/>
    </source>
</evidence>
<sequence length="219" mass="24355">MKSTNTDKSKKIAQILFDIGAVTFSRNRPFKFDSGILSPVYVDNRILISYPKEREIVINALISKIKSKVGAVDVIAGVATAGIPHAAWIAQKLNLPMVFVRSKPKEHGKGNQIEGKIKKGQRVLIVEDLISTAGSSVRVIDAIRKLEGVVKDEVAIYTHNLKEAEKNLENANVKLHYLTDTKTAAEVAKNEGFLKREQLAAILYWVKDPKSWAKKMGYE</sequence>
<comment type="function">
    <text evidence="6">Catalyzes the transfer of a ribosyl phosphate group from 5-phosphoribose 1-diphosphate to orotate, leading to the formation of orotidine monophosphate (OMP).</text>
</comment>
<comment type="caution">
    <text evidence="9">The sequence shown here is derived from an EMBL/GenBank/DDBJ whole genome shotgun (WGS) entry which is preliminary data.</text>
</comment>
<dbReference type="STRING" id="1797729.A3A60_02450"/>
<gene>
    <name evidence="6" type="primary">pyrE</name>
    <name evidence="9" type="ORF">A3A60_02450</name>
</gene>
<dbReference type="Pfam" id="PF00156">
    <property type="entry name" value="Pribosyltran"/>
    <property type="match status" value="1"/>
</dbReference>
<dbReference type="NCBIfam" id="TIGR00336">
    <property type="entry name" value="pyrE"/>
    <property type="match status" value="1"/>
</dbReference>
<feature type="binding site" evidence="6">
    <location>
        <position position="101"/>
    </location>
    <ligand>
        <name>5-phospho-alpha-D-ribose 1-diphosphate</name>
        <dbReference type="ChEBI" id="CHEBI:58017"/>
        <note>ligand shared between dimeric partners</note>
    </ligand>
</feature>
<dbReference type="HAMAP" id="MF_01208">
    <property type="entry name" value="PyrE"/>
    <property type="match status" value="1"/>
</dbReference>
<comment type="cofactor">
    <cofactor evidence="6">
        <name>Mg(2+)</name>
        <dbReference type="ChEBI" id="CHEBI:18420"/>
    </cofactor>
</comment>
<evidence type="ECO:0000256" key="2">
    <source>
        <dbReference type="ARBA" id="ARBA00011971"/>
    </source>
</evidence>
<dbReference type="GO" id="GO:0004588">
    <property type="term" value="F:orotate phosphoribosyltransferase activity"/>
    <property type="evidence" value="ECO:0007669"/>
    <property type="project" value="UniProtKB-UniRule"/>
</dbReference>
<comment type="catalytic activity">
    <reaction evidence="6">
        <text>orotidine 5'-phosphate + diphosphate = orotate + 5-phospho-alpha-D-ribose 1-diphosphate</text>
        <dbReference type="Rhea" id="RHEA:10380"/>
        <dbReference type="ChEBI" id="CHEBI:30839"/>
        <dbReference type="ChEBI" id="CHEBI:33019"/>
        <dbReference type="ChEBI" id="CHEBI:57538"/>
        <dbReference type="ChEBI" id="CHEBI:58017"/>
        <dbReference type="EC" id="2.4.2.10"/>
    </reaction>
</comment>
<dbReference type="EC" id="2.4.2.10" evidence="2 6"/>
<feature type="binding site" evidence="6">
    <location>
        <position position="107"/>
    </location>
    <ligand>
        <name>5-phospho-alpha-D-ribose 1-diphosphate</name>
        <dbReference type="ChEBI" id="CHEBI:58017"/>
        <note>ligand shared between dimeric partners</note>
    </ligand>
</feature>
<dbReference type="UniPathway" id="UPA00070">
    <property type="reaction ID" value="UER00119"/>
</dbReference>
<keyword evidence="6" id="KW-0460">Magnesium</keyword>
<dbReference type="PANTHER" id="PTHR19278">
    <property type="entry name" value="OROTATE PHOSPHORIBOSYLTRANSFERASE"/>
    <property type="match status" value="1"/>
</dbReference>
<dbReference type="CDD" id="cd06223">
    <property type="entry name" value="PRTases_typeI"/>
    <property type="match status" value="1"/>
</dbReference>
<evidence type="ECO:0000256" key="4">
    <source>
        <dbReference type="ARBA" id="ARBA00022679"/>
    </source>
</evidence>
<keyword evidence="5 6" id="KW-0665">Pyrimidine biosynthesis</keyword>
<comment type="pathway">
    <text evidence="1 6">Pyrimidine metabolism; UMP biosynthesis via de novo pathway; UMP from orotate: step 1/2.</text>
</comment>
<dbReference type="InterPro" id="IPR004467">
    <property type="entry name" value="Or_phspho_trans_dom"/>
</dbReference>
<dbReference type="EMBL" id="MFBS01000006">
    <property type="protein sequence ID" value="OGE10818.1"/>
    <property type="molecule type" value="Genomic_DNA"/>
</dbReference>
<accession>A0A1F5I321</accession>
<comment type="subunit">
    <text evidence="6">Homodimer.</text>
</comment>
<reference evidence="9 10" key="1">
    <citation type="journal article" date="2016" name="Nat. Commun.">
        <title>Thousands of microbial genomes shed light on interconnected biogeochemical processes in an aquifer system.</title>
        <authorList>
            <person name="Anantharaman K."/>
            <person name="Brown C.T."/>
            <person name="Hug L.A."/>
            <person name="Sharon I."/>
            <person name="Castelle C.J."/>
            <person name="Probst A.J."/>
            <person name="Thomas B.C."/>
            <person name="Singh A."/>
            <person name="Wilkins M.J."/>
            <person name="Karaoz U."/>
            <person name="Brodie E.L."/>
            <person name="Williams K.H."/>
            <person name="Hubbard S.S."/>
            <person name="Banfield J.F."/>
        </authorList>
    </citation>
    <scope>NUCLEOTIDE SEQUENCE [LARGE SCALE GENOMIC DNA]</scope>
</reference>
<evidence type="ECO:0000256" key="5">
    <source>
        <dbReference type="ARBA" id="ARBA00022975"/>
    </source>
</evidence>
<dbReference type="PANTHER" id="PTHR19278:SF9">
    <property type="entry name" value="URIDINE 5'-MONOPHOSPHATE SYNTHASE"/>
    <property type="match status" value="1"/>
</dbReference>
<feature type="binding site" evidence="6">
    <location>
        <position position="131"/>
    </location>
    <ligand>
        <name>orotate</name>
        <dbReference type="ChEBI" id="CHEBI:30839"/>
    </ligand>
</feature>
<feature type="binding site" description="in other chain" evidence="6">
    <location>
        <begin position="127"/>
        <end position="135"/>
    </location>
    <ligand>
        <name>5-phospho-alpha-D-ribose 1-diphosphate</name>
        <dbReference type="ChEBI" id="CHEBI:58017"/>
        <note>ligand shared between dimeric partners</note>
    </ligand>
</feature>
<dbReference type="AlphaFoldDB" id="A0A1F5I321"/>
<dbReference type="GO" id="GO:0044205">
    <property type="term" value="P:'de novo' UMP biosynthetic process"/>
    <property type="evidence" value="ECO:0007669"/>
    <property type="project" value="UniProtKB-UniRule"/>
</dbReference>
<evidence type="ECO:0000256" key="1">
    <source>
        <dbReference type="ARBA" id="ARBA00004889"/>
    </source>
</evidence>
<keyword evidence="7" id="KW-0175">Coiled coil</keyword>
<name>A0A1F5I321_9BACT</name>
<dbReference type="SUPFAM" id="SSF53271">
    <property type="entry name" value="PRTase-like"/>
    <property type="match status" value="1"/>
</dbReference>
<evidence type="ECO:0000256" key="6">
    <source>
        <dbReference type="HAMAP-Rule" id="MF_01208"/>
    </source>
</evidence>
<evidence type="ECO:0000259" key="8">
    <source>
        <dbReference type="Pfam" id="PF00156"/>
    </source>
</evidence>
<evidence type="ECO:0000256" key="3">
    <source>
        <dbReference type="ARBA" id="ARBA00022676"/>
    </source>
</evidence>
<evidence type="ECO:0000313" key="9">
    <source>
        <dbReference type="EMBL" id="OGE10818.1"/>
    </source>
</evidence>
<feature type="coiled-coil region" evidence="7">
    <location>
        <begin position="154"/>
        <end position="181"/>
    </location>
</feature>
<organism evidence="9 10">
    <name type="scientific">Candidatus Curtissbacteria bacterium RIFCSPLOWO2_01_FULL_42_26</name>
    <dbReference type="NCBI Taxonomy" id="1797729"/>
    <lineage>
        <taxon>Bacteria</taxon>
        <taxon>Candidatus Curtissiibacteriota</taxon>
    </lineage>
</organism>
<feature type="binding site" evidence="6">
    <location>
        <position position="105"/>
    </location>
    <ligand>
        <name>5-phospho-alpha-D-ribose 1-diphosphate</name>
        <dbReference type="ChEBI" id="CHEBI:58017"/>
        <note>ligand shared between dimeric partners</note>
    </ligand>
</feature>